<accession>A0A6J7P1W7</accession>
<dbReference type="GO" id="GO:0046872">
    <property type="term" value="F:metal ion binding"/>
    <property type="evidence" value="ECO:0007669"/>
    <property type="project" value="UniProtKB-KW"/>
</dbReference>
<evidence type="ECO:0000256" key="6">
    <source>
        <dbReference type="ARBA" id="ARBA00023134"/>
    </source>
</evidence>
<keyword evidence="1" id="KW-0963">Cytoplasm</keyword>
<protein>
    <submittedName>
        <fullName evidence="9">Unannotated protein</fullName>
    </submittedName>
</protein>
<evidence type="ECO:0000256" key="5">
    <source>
        <dbReference type="ARBA" id="ARBA00022842"/>
    </source>
</evidence>
<evidence type="ECO:0000313" key="9">
    <source>
        <dbReference type="EMBL" id="CAB4997083.1"/>
    </source>
</evidence>
<keyword evidence="5" id="KW-0460">Magnesium</keyword>
<evidence type="ECO:0000256" key="7">
    <source>
        <dbReference type="ARBA" id="ARBA00023150"/>
    </source>
</evidence>
<evidence type="ECO:0000256" key="2">
    <source>
        <dbReference type="ARBA" id="ARBA00022679"/>
    </source>
</evidence>
<keyword evidence="3" id="KW-0479">Metal-binding</keyword>
<name>A0A6J7P1W7_9ZZZZ</name>
<dbReference type="Gene3D" id="3.90.550.10">
    <property type="entry name" value="Spore Coat Polysaccharide Biosynthesis Protein SpsA, Chain A"/>
    <property type="match status" value="1"/>
</dbReference>
<dbReference type="PANTHER" id="PTHR19136">
    <property type="entry name" value="MOLYBDENUM COFACTOR GUANYLYLTRANSFERASE"/>
    <property type="match status" value="1"/>
</dbReference>
<dbReference type="EMBL" id="CAFBQN010000087">
    <property type="protein sequence ID" value="CAB5060879.1"/>
    <property type="molecule type" value="Genomic_DNA"/>
</dbReference>
<dbReference type="EMBL" id="CAFBPE010000001">
    <property type="protein sequence ID" value="CAB4997083.1"/>
    <property type="molecule type" value="Genomic_DNA"/>
</dbReference>
<dbReference type="InterPro" id="IPR029044">
    <property type="entry name" value="Nucleotide-diphossugar_trans"/>
</dbReference>
<dbReference type="CDD" id="cd02503">
    <property type="entry name" value="MobA"/>
    <property type="match status" value="1"/>
</dbReference>
<sequence length="193" mass="20450">MIVLTGGTSTRFGSDKAAAVIDGQSLISRILCAIPDEIEVIIVGPDPKFAGRSYRCVQEVPPGGGPVAGYAAALEICTSEIVALLATDMPFAVTKVINLINAMKSHDDAVMYVDHNGFKQPLAAIYRVEAVEKALLLLGSVAGKSMRELISHLDIAEVEISKEISDSLRDIDTPADLDIAIAFAATLKDNPDL</sequence>
<proteinExistence type="predicted"/>
<dbReference type="GO" id="GO:0006777">
    <property type="term" value="P:Mo-molybdopterin cofactor biosynthetic process"/>
    <property type="evidence" value="ECO:0007669"/>
    <property type="project" value="UniProtKB-KW"/>
</dbReference>
<keyword evidence="4" id="KW-0547">Nucleotide-binding</keyword>
<feature type="domain" description="MobA-like NTP transferase" evidence="8">
    <location>
        <begin position="2"/>
        <end position="146"/>
    </location>
</feature>
<dbReference type="InterPro" id="IPR025877">
    <property type="entry name" value="MobA-like_NTP_Trfase"/>
</dbReference>
<dbReference type="GO" id="GO:0005525">
    <property type="term" value="F:GTP binding"/>
    <property type="evidence" value="ECO:0007669"/>
    <property type="project" value="UniProtKB-KW"/>
</dbReference>
<evidence type="ECO:0000256" key="4">
    <source>
        <dbReference type="ARBA" id="ARBA00022741"/>
    </source>
</evidence>
<keyword evidence="7" id="KW-0501">Molybdenum cofactor biosynthesis</keyword>
<reference evidence="9" key="1">
    <citation type="submission" date="2020-05" db="EMBL/GenBank/DDBJ databases">
        <authorList>
            <person name="Chiriac C."/>
            <person name="Salcher M."/>
            <person name="Ghai R."/>
            <person name="Kavagutti S V."/>
        </authorList>
    </citation>
    <scope>NUCLEOTIDE SEQUENCE</scope>
</reference>
<keyword evidence="6" id="KW-0342">GTP-binding</keyword>
<dbReference type="InterPro" id="IPR013482">
    <property type="entry name" value="Molybde_CF_guanTrfase"/>
</dbReference>
<gene>
    <name evidence="9" type="ORF">UFOPK4065_00003</name>
    <name evidence="10" type="ORF">UFOPK4319_00974</name>
</gene>
<evidence type="ECO:0000313" key="10">
    <source>
        <dbReference type="EMBL" id="CAB5060879.1"/>
    </source>
</evidence>
<evidence type="ECO:0000259" key="8">
    <source>
        <dbReference type="Pfam" id="PF12804"/>
    </source>
</evidence>
<keyword evidence="2" id="KW-0808">Transferase</keyword>
<dbReference type="Pfam" id="PF12804">
    <property type="entry name" value="NTP_transf_3"/>
    <property type="match status" value="1"/>
</dbReference>
<dbReference type="GO" id="GO:0016779">
    <property type="term" value="F:nucleotidyltransferase activity"/>
    <property type="evidence" value="ECO:0007669"/>
    <property type="project" value="UniProtKB-ARBA"/>
</dbReference>
<evidence type="ECO:0000256" key="1">
    <source>
        <dbReference type="ARBA" id="ARBA00022490"/>
    </source>
</evidence>
<dbReference type="SUPFAM" id="SSF53448">
    <property type="entry name" value="Nucleotide-diphospho-sugar transferases"/>
    <property type="match status" value="1"/>
</dbReference>
<organism evidence="9">
    <name type="scientific">freshwater metagenome</name>
    <dbReference type="NCBI Taxonomy" id="449393"/>
    <lineage>
        <taxon>unclassified sequences</taxon>
        <taxon>metagenomes</taxon>
        <taxon>ecological metagenomes</taxon>
    </lineage>
</organism>
<evidence type="ECO:0000256" key="3">
    <source>
        <dbReference type="ARBA" id="ARBA00022723"/>
    </source>
</evidence>
<dbReference type="PANTHER" id="PTHR19136:SF81">
    <property type="entry name" value="MOLYBDENUM COFACTOR GUANYLYLTRANSFERASE"/>
    <property type="match status" value="1"/>
</dbReference>
<dbReference type="AlphaFoldDB" id="A0A6J7P1W7"/>